<reference evidence="17 27" key="2">
    <citation type="submission" date="2016-05" db="EMBL/GenBank/DDBJ databases">
        <authorList>
            <person name="Lee J.-Y."/>
            <person name="Kim E.B."/>
            <person name="Choi Y.-J."/>
        </authorList>
    </citation>
    <scope>NUCLEOTIDE SEQUENCE [LARGE SCALE GENOMIC DNA]</scope>
    <source>
        <strain evidence="17 27">KLA006</strain>
    </source>
</reference>
<evidence type="ECO:0000313" key="31">
    <source>
        <dbReference type="Proteomes" id="UP000471300"/>
    </source>
</evidence>
<keyword evidence="2 9" id="KW-0645">Protease</keyword>
<evidence type="ECO:0000313" key="23">
    <source>
        <dbReference type="Proteomes" id="UP000192353"/>
    </source>
</evidence>
<evidence type="ECO:0000313" key="28">
    <source>
        <dbReference type="Proteomes" id="UP000244552"/>
    </source>
</evidence>
<dbReference type="Proteomes" id="UP000471678">
    <property type="component" value="Unassembled WGS sequence"/>
</dbReference>
<evidence type="ECO:0000313" key="9">
    <source>
        <dbReference type="EMBL" id="HJG15806.1"/>
    </source>
</evidence>
<reference evidence="16" key="6">
    <citation type="journal article" date="2018" name="BMC Genomics">
        <title>Whole genome sequencing and function prediction of 133 gut anaerobes isolated from chicken caecum in pure cultures.</title>
        <authorList>
            <person name="Medvecky M."/>
            <person name="Cejkova D."/>
            <person name="Polansky O."/>
            <person name="Karasova D."/>
            <person name="Kubasova T."/>
            <person name="Cizek A."/>
            <person name="Rychlik I."/>
        </authorList>
    </citation>
    <scope>NUCLEOTIDE SEQUENCE</scope>
    <source>
        <strain evidence="16">An84</strain>
    </source>
</reference>
<comment type="similarity">
    <text evidence="5">Belongs to the Prp family.</text>
</comment>
<dbReference type="GO" id="GO:0005840">
    <property type="term" value="C:ribosome"/>
    <property type="evidence" value="ECO:0007669"/>
    <property type="project" value="UniProtKB-KW"/>
</dbReference>
<evidence type="ECO:0000313" key="18">
    <source>
        <dbReference type="EMBL" id="PTR98628.1"/>
    </source>
</evidence>
<dbReference type="EMBL" id="CP114509">
    <property type="protein sequence ID" value="WHS18426.1"/>
    <property type="molecule type" value="Genomic_DNA"/>
</dbReference>
<evidence type="ECO:0000313" key="26">
    <source>
        <dbReference type="Proteomes" id="UP000196255"/>
    </source>
</evidence>
<evidence type="ECO:0000313" key="8">
    <source>
        <dbReference type="EMBL" id="ARU19241.1"/>
    </source>
</evidence>
<keyword evidence="3" id="KW-0378">Hydrolase</keyword>
<dbReference type="RefSeq" id="WP_003700333.1">
    <property type="nucleotide sequence ID" value="NZ_CANCWC010000005.1"/>
</dbReference>
<reference evidence="19 29" key="8">
    <citation type="submission" date="2018-05" db="EMBL/GenBank/DDBJ databases">
        <title>Lactobacillus salivarius genome sequencing and assembly.</title>
        <authorList>
            <person name="Audisio C."/>
            <person name="Albarracin L."/>
            <person name="Torres M.J."/>
            <person name="Hebert E.M."/>
            <person name="Saavedra L."/>
        </authorList>
    </citation>
    <scope>NUCLEOTIDE SEQUENCE [LARGE SCALE GENOMIC DNA]</scope>
    <source>
        <strain evidence="19 29">A3iob</strain>
    </source>
</reference>
<dbReference type="EMBL" id="VSUB01000002">
    <property type="protein sequence ID" value="MYY64413.1"/>
    <property type="molecule type" value="Genomic_DNA"/>
</dbReference>
<name>A0A089QD15_9LACO</name>
<dbReference type="Proteomes" id="UP000470980">
    <property type="component" value="Unassembled WGS sequence"/>
</dbReference>
<dbReference type="Proteomes" id="UP000245607">
    <property type="component" value="Unassembled WGS sequence"/>
</dbReference>
<evidence type="ECO:0000313" key="19">
    <source>
        <dbReference type="EMBL" id="PWG53102.1"/>
    </source>
</evidence>
<reference evidence="7 22" key="1">
    <citation type="journal article" date="2014" name="BMC Genomics">
        <title>Unusual genome complexity in Lactobacillus salivarius JCM1046.</title>
        <authorList>
            <person name="Raftis E.J."/>
            <person name="Forde B.M."/>
            <person name="Claesson M.J."/>
            <person name="O'Toole P.W."/>
        </authorList>
    </citation>
    <scope>NUCLEOTIDE SEQUENCE [LARGE SCALE GENOMIC DNA]</scope>
    <source>
        <strain evidence="7 22">JCM1046</strain>
    </source>
</reference>
<dbReference type="InterPro" id="IPR007422">
    <property type="entry name" value="Peptidase_Prp"/>
</dbReference>
<evidence type="ECO:0000256" key="6">
    <source>
        <dbReference type="ARBA" id="ARBA00044538"/>
    </source>
</evidence>
<evidence type="ECO:0000313" key="25">
    <source>
        <dbReference type="Proteomes" id="UP000195378"/>
    </source>
</evidence>
<keyword evidence="1" id="KW-0690">Ribosome biogenesis</keyword>
<reference evidence="18 28" key="7">
    <citation type="journal article" date="2018" name="Genome Announc.">
        <title>Fifty-Six Draft Genome Sequences of 10 Lactobacillus Species from 22 Commercial Dietary Supplements.</title>
        <authorList>
            <person name="Gangiredla J."/>
            <person name="Barnaba T.J."/>
            <person name="Mammel M.K."/>
            <person name="Lacher D.W."/>
            <person name="Elkins C.A."/>
            <person name="Lampel K.A."/>
            <person name="Whitehouse C.A."/>
            <person name="Tartera C."/>
        </authorList>
    </citation>
    <scope>NUCLEOTIDE SEQUENCE [LARGE SCALE GENOMIC DNA]</scope>
    <source>
        <strain evidence="18 28">DS11_12</strain>
    </source>
</reference>
<dbReference type="Gene3D" id="3.30.70.1490">
    <property type="entry name" value="Cysteine protease Prp"/>
    <property type="match status" value="1"/>
</dbReference>
<dbReference type="EMBL" id="VSTR01000001">
    <property type="protein sequence ID" value="MYY72475.1"/>
    <property type="molecule type" value="Genomic_DNA"/>
</dbReference>
<evidence type="ECO:0000313" key="21">
    <source>
        <dbReference type="EMBL" id="WII27843.1"/>
    </source>
</evidence>
<dbReference type="EMBL" id="QAGV01000001">
    <property type="protein sequence ID" value="PTR98628.1"/>
    <property type="molecule type" value="Genomic_DNA"/>
</dbReference>
<evidence type="ECO:0000313" key="10">
    <source>
        <dbReference type="EMBL" id="MDF4185581.1"/>
    </source>
</evidence>
<dbReference type="Proteomes" id="UP000196255">
    <property type="component" value="Unassembled WGS sequence"/>
</dbReference>
<evidence type="ECO:0000313" key="7">
    <source>
        <dbReference type="EMBL" id="AIR10650.1"/>
    </source>
</evidence>
<organism evidence="7 22">
    <name type="scientific">Ligilactobacillus salivarius</name>
    <dbReference type="NCBI Taxonomy" id="1624"/>
    <lineage>
        <taxon>Bacteria</taxon>
        <taxon>Bacillati</taxon>
        <taxon>Bacillota</taxon>
        <taxon>Bacilli</taxon>
        <taxon>Lactobacillales</taxon>
        <taxon>Lactobacillaceae</taxon>
        <taxon>Ligilactobacillus</taxon>
    </lineage>
</organism>
<dbReference type="Proteomes" id="UP000471300">
    <property type="component" value="Unassembled WGS sequence"/>
</dbReference>
<evidence type="ECO:0000313" key="29">
    <source>
        <dbReference type="Proteomes" id="UP000245607"/>
    </source>
</evidence>
<dbReference type="EMBL" id="CP020858">
    <property type="protein sequence ID" value="ARU19241.1"/>
    <property type="molecule type" value="Genomic_DNA"/>
</dbReference>
<dbReference type="EMBL" id="LXZO01000079">
    <property type="protein sequence ID" value="PAY47429.1"/>
    <property type="molecule type" value="Genomic_DNA"/>
</dbReference>
<evidence type="ECO:0000313" key="14">
    <source>
        <dbReference type="EMBL" id="OQQ90701.1"/>
    </source>
</evidence>
<proteinExistence type="inferred from homology"/>
<reference evidence="9" key="11">
    <citation type="submission" date="2021-09" db="EMBL/GenBank/DDBJ databases">
        <authorList>
            <person name="Gilroy R."/>
        </authorList>
    </citation>
    <scope>NUCLEOTIDE SEQUENCE</scope>
    <source>
        <strain evidence="9">CHK189-29639</strain>
    </source>
</reference>
<protein>
    <recommendedName>
        <fullName evidence="6">Ribosomal processing cysteine protease Prp</fullName>
    </recommendedName>
</protein>
<dbReference type="KEGG" id="lsj:LSJ_0972c"/>
<evidence type="ECO:0000313" key="13">
    <source>
        <dbReference type="EMBL" id="MYZ65641.1"/>
    </source>
</evidence>
<dbReference type="EMBL" id="JARKHV010000001">
    <property type="protein sequence ID" value="MDF4185581.1"/>
    <property type="molecule type" value="Genomic_DNA"/>
</dbReference>
<reference evidence="9" key="10">
    <citation type="journal article" date="2021" name="PeerJ">
        <title>Extensive microbial diversity within the chicken gut microbiome revealed by metagenomics and culture.</title>
        <authorList>
            <person name="Gilroy R."/>
            <person name="Ravi A."/>
            <person name="Getino M."/>
            <person name="Pursley I."/>
            <person name="Horton D.L."/>
            <person name="Alikhan N.F."/>
            <person name="Baker D."/>
            <person name="Gharbi K."/>
            <person name="Hall N."/>
            <person name="Watson M."/>
            <person name="Adriaenssens E.M."/>
            <person name="Foster-Nyarko E."/>
            <person name="Jarju S."/>
            <person name="Secka A."/>
            <person name="Antonio M."/>
            <person name="Oren A."/>
            <person name="Chaudhuri R.R."/>
            <person name="La Ragione R."/>
            <person name="Hildebrand F."/>
            <person name="Pallen M.J."/>
        </authorList>
    </citation>
    <scope>NUCLEOTIDE SEQUENCE</scope>
    <source>
        <strain evidence="9">CHK189-29639</strain>
    </source>
</reference>
<evidence type="ECO:0000313" key="24">
    <source>
        <dbReference type="Proteomes" id="UP000192575"/>
    </source>
</evidence>
<dbReference type="EMBL" id="NBEF01000017">
    <property type="protein sequence ID" value="OQQ90701.1"/>
    <property type="molecule type" value="Genomic_DNA"/>
</dbReference>
<dbReference type="Proteomes" id="UP001213566">
    <property type="component" value="Unassembled WGS sequence"/>
</dbReference>
<dbReference type="InterPro" id="IPR036764">
    <property type="entry name" value="Peptidase_Prp_sf"/>
</dbReference>
<dbReference type="EMBL" id="QFAS01000005">
    <property type="protein sequence ID" value="PWG53102.1"/>
    <property type="molecule type" value="Genomic_DNA"/>
</dbReference>
<dbReference type="Pfam" id="PF04327">
    <property type="entry name" value="Peptidase_Prp"/>
    <property type="match status" value="1"/>
</dbReference>
<reference evidence="8 25" key="4">
    <citation type="submission" date="2017-04" db="EMBL/GenBank/DDBJ databases">
        <title>Complete genome sequence of Lactobacillus salivarius ZLS006, a probiotic strain isolated from healthy piglet.</title>
        <authorList>
            <person name="Zhang D."/>
        </authorList>
    </citation>
    <scope>NUCLEOTIDE SEQUENCE [LARGE SCALE GENOMIC DNA]</scope>
    <source>
        <strain evidence="8 25">ZLS006</strain>
    </source>
</reference>
<dbReference type="EMBL" id="DYVK01000063">
    <property type="protein sequence ID" value="HJG15806.1"/>
    <property type="molecule type" value="Genomic_DNA"/>
</dbReference>
<dbReference type="EMBL" id="CP123971">
    <property type="protein sequence ID" value="WII27843.1"/>
    <property type="molecule type" value="Genomic_DNA"/>
</dbReference>
<evidence type="ECO:0000313" key="22">
    <source>
        <dbReference type="Proteomes" id="UP000029488"/>
    </source>
</evidence>
<dbReference type="EMBL" id="VSTU01000001">
    <property type="protein sequence ID" value="MYZ65641.1"/>
    <property type="molecule type" value="Genomic_DNA"/>
</dbReference>
<reference evidence="26" key="5">
    <citation type="submission" date="2017-04" db="EMBL/GenBank/DDBJ databases">
        <title>Function of individual gut microbiota members based on whole genome sequencing of pure cultures obtained from chicken caecum.</title>
        <authorList>
            <person name="Medvecky M."/>
            <person name="Cejkova D."/>
            <person name="Polansky O."/>
            <person name="Karasova D."/>
            <person name="Kubasova T."/>
            <person name="Cizek A."/>
            <person name="Rychlik I."/>
        </authorList>
    </citation>
    <scope>NUCLEOTIDE SEQUENCE [LARGE SCALE GENOMIC DNA]</scope>
    <source>
        <strain evidence="26">An84</strain>
    </source>
</reference>
<dbReference type="PANTHER" id="PTHR39178">
    <property type="entry name" value="HYPOTHETICAL RIBOSOME-ASSOCIATED PROTEIN"/>
    <property type="match status" value="1"/>
</dbReference>
<dbReference type="SUPFAM" id="SSF118010">
    <property type="entry name" value="TM1457-like"/>
    <property type="match status" value="1"/>
</dbReference>
<dbReference type="EMBL" id="NBEY01000043">
    <property type="protein sequence ID" value="OQR25303.1"/>
    <property type="molecule type" value="Genomic_DNA"/>
</dbReference>
<evidence type="ECO:0000313" key="32">
    <source>
        <dbReference type="Proteomes" id="UP000471678"/>
    </source>
</evidence>
<dbReference type="EMBL" id="NFHF01000006">
    <property type="protein sequence ID" value="OUN18882.1"/>
    <property type="molecule type" value="Genomic_DNA"/>
</dbReference>
<reference evidence="21" key="14">
    <citation type="submission" date="2023-04" db="EMBL/GenBank/DDBJ databases">
        <title>Four porcine-derived lactic acid bacteria strains analyses and their evaluation as potential probiotics based on genomics.</title>
        <authorList>
            <person name="Niu D."/>
        </authorList>
    </citation>
    <scope>NUCLEOTIDE SEQUENCE</scope>
    <source>
        <strain evidence="21">ZSA5</strain>
    </source>
</reference>
<evidence type="ECO:0000313" key="12">
    <source>
        <dbReference type="EMBL" id="MYY72475.1"/>
    </source>
</evidence>
<reference evidence="20 33" key="12">
    <citation type="submission" date="2022-12" db="EMBL/GenBank/DDBJ databases">
        <title>Assessment of beneficial effects and identification of host adaptation-associated genes of Ligilactobacillus salivarius isolated from Meles meles.</title>
        <authorList>
            <person name="Wang Y."/>
        </authorList>
    </citation>
    <scope>NUCLEOTIDE SEQUENCE [LARGE SCALE GENOMIC DNA]</scope>
    <source>
        <strain evidence="20 33">S35</strain>
    </source>
</reference>
<evidence type="ECO:0000313" key="15">
    <source>
        <dbReference type="EMBL" id="OQR25303.1"/>
    </source>
</evidence>
<gene>
    <name evidence="17" type="ORF">A8C52_00145</name>
    <name evidence="16" type="ORF">B5G36_03700</name>
    <name evidence="15" type="ORF">B6U37_05170</name>
    <name evidence="14" type="ORF">B6U56_05325</name>
    <name evidence="8" type="ORF">B7R82_04230</name>
    <name evidence="19" type="ORF">DB362_04085</name>
    <name evidence="18" type="ORF">DBP89_00415</name>
    <name evidence="13" type="ORF">FYL06_01495</name>
    <name evidence="12" type="ORF">FYL10_02055</name>
    <name evidence="11" type="ORF">FYL25_03050</name>
    <name evidence="9" type="ORF">K8V06_06700</name>
    <name evidence="7" type="ORF">LSJ_0972c</name>
    <name evidence="20" type="ORF">O2U02_04190</name>
    <name evidence="10" type="ORF">PV940_00720</name>
    <name evidence="21" type="ORF">QFE45_05475</name>
</gene>
<accession>A0A089QD15</accession>
<evidence type="ECO:0000313" key="20">
    <source>
        <dbReference type="EMBL" id="WHS18426.1"/>
    </source>
</evidence>
<dbReference type="GO" id="GO:0006508">
    <property type="term" value="P:proteolysis"/>
    <property type="evidence" value="ECO:0007669"/>
    <property type="project" value="UniProtKB-KW"/>
</dbReference>
<evidence type="ECO:0000256" key="4">
    <source>
        <dbReference type="ARBA" id="ARBA00022807"/>
    </source>
</evidence>
<evidence type="ECO:0000256" key="1">
    <source>
        <dbReference type="ARBA" id="ARBA00022517"/>
    </source>
</evidence>
<dbReference type="Proteomes" id="UP001224533">
    <property type="component" value="Chromosome"/>
</dbReference>
<dbReference type="Proteomes" id="UP000218139">
    <property type="component" value="Unassembled WGS sequence"/>
</dbReference>
<reference evidence="23 24" key="3">
    <citation type="submission" date="2017-03" db="EMBL/GenBank/DDBJ databases">
        <title>Phylogenomics and comparative genomics of Lactobacillus salivarius, a mammalian gut commensal.</title>
        <authorList>
            <person name="Harris H.M."/>
        </authorList>
    </citation>
    <scope>NUCLEOTIDE SEQUENCE [LARGE SCALE GENOMIC DNA]</scope>
    <source>
        <strain evidence="15 23">AH4231</strain>
        <strain evidence="14 24">JCM 1047</strain>
    </source>
</reference>
<dbReference type="Proteomes" id="UP000192575">
    <property type="component" value="Unassembled WGS sequence"/>
</dbReference>
<dbReference type="Proteomes" id="UP000192353">
    <property type="component" value="Unassembled WGS sequence"/>
</dbReference>
<evidence type="ECO:0000313" key="30">
    <source>
        <dbReference type="Proteomes" id="UP000470980"/>
    </source>
</evidence>
<evidence type="ECO:0000313" key="17">
    <source>
        <dbReference type="EMBL" id="PAY47429.1"/>
    </source>
</evidence>
<dbReference type="GO" id="GO:0042254">
    <property type="term" value="P:ribosome biogenesis"/>
    <property type="evidence" value="ECO:0007669"/>
    <property type="project" value="UniProtKB-KW"/>
</dbReference>
<dbReference type="Proteomes" id="UP000759256">
    <property type="component" value="Unassembled WGS sequence"/>
</dbReference>
<reference evidence="30 31" key="9">
    <citation type="journal article" date="2020" name="Food Funct.">
        <title>Screening of Lactobacillus salivarius strains from the feces of Chinese populations and the evaluation of their effects against intestinal inflammation in mice.</title>
        <authorList>
            <person name="Zhai Q."/>
            <person name="Shen X."/>
            <person name="Cen S."/>
            <person name="Zhang C."/>
            <person name="Tian F."/>
            <person name="Zhao J."/>
            <person name="Zhang H."/>
            <person name="Xue Y."/>
            <person name="Chen W."/>
        </authorList>
    </citation>
    <scope>NUCLEOTIDE SEQUENCE [LARGE SCALE GENOMIC DNA]</scope>
    <source>
        <strain evidence="11 32">FYNDL5_1.scaf</strain>
        <strain evidence="13 31">FZJTZ28M4.scaf</strain>
        <strain evidence="12 30">FZJTZ9M6.scaf</strain>
    </source>
</reference>
<dbReference type="Proteomes" id="UP001231316">
    <property type="component" value="Chromosome"/>
</dbReference>
<evidence type="ECO:0000313" key="33">
    <source>
        <dbReference type="Proteomes" id="UP001224533"/>
    </source>
</evidence>
<dbReference type="CDD" id="cd16332">
    <property type="entry name" value="Prp-like"/>
    <property type="match status" value="1"/>
</dbReference>
<dbReference type="Proteomes" id="UP000195378">
    <property type="component" value="Chromosome"/>
</dbReference>
<evidence type="ECO:0000313" key="27">
    <source>
        <dbReference type="Proteomes" id="UP000218139"/>
    </source>
</evidence>
<dbReference type="EMBL" id="CP007646">
    <property type="protein sequence ID" value="AIR10650.1"/>
    <property type="molecule type" value="Genomic_DNA"/>
</dbReference>
<dbReference type="PANTHER" id="PTHR39178:SF1">
    <property type="entry name" value="RIBOSOMAL-PROCESSING CYSTEINE PROTEASE PRP"/>
    <property type="match status" value="1"/>
</dbReference>
<sequence>MIRARFLYRDKLISGFEMRGHADSGEYGQDIVCSAVSVLAINTVNSLEKLANANLNIVSDDENGGLLEVHVSENFLSNESVKLLLASLKLGLEDVEKMYGDFIKIENN</sequence>
<dbReference type="AlphaFoldDB" id="A0A089QD15"/>
<evidence type="ECO:0000256" key="3">
    <source>
        <dbReference type="ARBA" id="ARBA00022801"/>
    </source>
</evidence>
<dbReference type="Proteomes" id="UP000244552">
    <property type="component" value="Unassembled WGS sequence"/>
</dbReference>
<evidence type="ECO:0000256" key="2">
    <source>
        <dbReference type="ARBA" id="ARBA00022670"/>
    </source>
</evidence>
<evidence type="ECO:0000256" key="5">
    <source>
        <dbReference type="ARBA" id="ARBA00044503"/>
    </source>
</evidence>
<dbReference type="GO" id="GO:0008234">
    <property type="term" value="F:cysteine-type peptidase activity"/>
    <property type="evidence" value="ECO:0007669"/>
    <property type="project" value="UniProtKB-KW"/>
</dbReference>
<evidence type="ECO:0000313" key="11">
    <source>
        <dbReference type="EMBL" id="MYY64413.1"/>
    </source>
</evidence>
<evidence type="ECO:0000313" key="16">
    <source>
        <dbReference type="EMBL" id="OUN18882.1"/>
    </source>
</evidence>
<dbReference type="Proteomes" id="UP000029488">
    <property type="component" value="Chromosome"/>
</dbReference>
<keyword evidence="7" id="KW-0687">Ribonucleoprotein</keyword>
<keyword evidence="4" id="KW-0788">Thiol protease</keyword>
<reference evidence="10" key="13">
    <citation type="submission" date="2023-02" db="EMBL/GenBank/DDBJ databases">
        <title>Draft Whole-Genome Sequences of competitive exclusion Lactobacillus salivarius strains for Poultry.</title>
        <authorList>
            <person name="Ma L.M."/>
            <person name="Lopez-Guerra N."/>
            <person name="Zhang G."/>
        </authorList>
    </citation>
    <scope>NUCLEOTIDE SEQUENCE</scope>
    <source>
        <strain evidence="10">Salm-9</strain>
    </source>
</reference>
<keyword evidence="7" id="KW-0689">Ribosomal protein</keyword>